<keyword evidence="5 7" id="KW-1133">Transmembrane helix</keyword>
<feature type="transmembrane region" description="Helical" evidence="7">
    <location>
        <begin position="222"/>
        <end position="245"/>
    </location>
</feature>
<keyword evidence="4 7" id="KW-0812">Transmembrane</keyword>
<dbReference type="PANTHER" id="PTHR23513">
    <property type="entry name" value="INTEGRAL MEMBRANE EFFLUX PROTEIN-RELATED"/>
    <property type="match status" value="1"/>
</dbReference>
<evidence type="ECO:0000256" key="7">
    <source>
        <dbReference type="SAM" id="Phobius"/>
    </source>
</evidence>
<comment type="subcellular location">
    <subcellularLocation>
        <location evidence="1">Cell membrane</location>
        <topology evidence="1">Multi-pass membrane protein</topology>
    </subcellularLocation>
</comment>
<feature type="transmembrane region" description="Helical" evidence="7">
    <location>
        <begin position="365"/>
        <end position="395"/>
    </location>
</feature>
<evidence type="ECO:0000256" key="3">
    <source>
        <dbReference type="ARBA" id="ARBA00022475"/>
    </source>
</evidence>
<evidence type="ECO:0000259" key="8">
    <source>
        <dbReference type="PROSITE" id="PS50850"/>
    </source>
</evidence>
<keyword evidence="6 7" id="KW-0472">Membrane</keyword>
<evidence type="ECO:0000256" key="5">
    <source>
        <dbReference type="ARBA" id="ARBA00022989"/>
    </source>
</evidence>
<protein>
    <submittedName>
        <fullName evidence="9">MFS transporter</fullName>
    </submittedName>
</protein>
<feature type="transmembrane region" description="Helical" evidence="7">
    <location>
        <begin position="285"/>
        <end position="316"/>
    </location>
</feature>
<dbReference type="PROSITE" id="PS50850">
    <property type="entry name" value="MFS"/>
    <property type="match status" value="1"/>
</dbReference>
<reference evidence="9 10" key="1">
    <citation type="submission" date="2024-06" db="EMBL/GenBank/DDBJ databases">
        <title>The Natural Products Discovery Center: Release of the First 8490 Sequenced Strains for Exploring Actinobacteria Biosynthetic Diversity.</title>
        <authorList>
            <person name="Kalkreuter E."/>
            <person name="Kautsar S.A."/>
            <person name="Yang D."/>
            <person name="Bader C.D."/>
            <person name="Teijaro C.N."/>
            <person name="Fluegel L."/>
            <person name="Davis C.M."/>
            <person name="Simpson J.R."/>
            <person name="Lauterbach L."/>
            <person name="Steele A.D."/>
            <person name="Gui C."/>
            <person name="Meng S."/>
            <person name="Li G."/>
            <person name="Viehrig K."/>
            <person name="Ye F."/>
            <person name="Su P."/>
            <person name="Kiefer A.F."/>
            <person name="Nichols A."/>
            <person name="Cepeda A.J."/>
            <person name="Yan W."/>
            <person name="Fan B."/>
            <person name="Jiang Y."/>
            <person name="Adhikari A."/>
            <person name="Zheng C.-J."/>
            <person name="Schuster L."/>
            <person name="Cowan T.M."/>
            <person name="Smanski M.J."/>
            <person name="Chevrette M.G."/>
            <person name="De Carvalho L.P.S."/>
            <person name="Shen B."/>
        </authorList>
    </citation>
    <scope>NUCLEOTIDE SEQUENCE [LARGE SCALE GENOMIC DNA]</scope>
    <source>
        <strain evidence="9 10">NPDC001694</strain>
    </source>
</reference>
<sequence>MPAPLRHSAFRKLWSATTLAALGDAISSVALPLAAIEVLGADAVQSAVLSAVIWLPSLFLAIPAGSFADRTGHHRRLLAGANLLRVAALSSVPIATAFGLLSLLQLAVVLAVIGLCSVLSNVSESGLFATTLPSELYVAGQAASYTGQTAAILAGPSIGGLLVQLAGVPAAVGVDAATAVTAALFLLRLRPVERRQEPGSTESRDRRPGLAFIRRNPLIRTALSVTATGNFFNMLFLSVLVWYYVHKLSLTSAQIGFVFSVQAIGGLAGAALASRLARRIGLGRMLLVGCVLSHAPLLAIPAVGATGSLVFALVLASTLLGGVGESVQDISVGSVFALVVPPHLRSQTRGAYQTVSFGLRPLGSVAGALIAATAGIPVALWVGAIGGTLACLWLLPSRLLSFRGQDAPSEQPEGAAALAQ</sequence>
<feature type="transmembrane region" description="Helical" evidence="7">
    <location>
        <begin position="44"/>
        <end position="65"/>
    </location>
</feature>
<dbReference type="InterPro" id="IPR010290">
    <property type="entry name" value="TM_effector"/>
</dbReference>
<name>A0ABV1TEJ8_9ACTN</name>
<dbReference type="Proteomes" id="UP001490365">
    <property type="component" value="Unassembled WGS sequence"/>
</dbReference>
<evidence type="ECO:0000256" key="6">
    <source>
        <dbReference type="ARBA" id="ARBA00023136"/>
    </source>
</evidence>
<evidence type="ECO:0000256" key="1">
    <source>
        <dbReference type="ARBA" id="ARBA00004651"/>
    </source>
</evidence>
<dbReference type="SUPFAM" id="SSF103473">
    <property type="entry name" value="MFS general substrate transporter"/>
    <property type="match status" value="1"/>
</dbReference>
<keyword evidence="2" id="KW-0813">Transport</keyword>
<proteinExistence type="predicted"/>
<keyword evidence="3" id="KW-1003">Cell membrane</keyword>
<dbReference type="PANTHER" id="PTHR23513:SF6">
    <property type="entry name" value="MAJOR FACILITATOR SUPERFAMILY ASSOCIATED DOMAIN-CONTAINING PROTEIN"/>
    <property type="match status" value="1"/>
</dbReference>
<feature type="transmembrane region" description="Helical" evidence="7">
    <location>
        <begin position="166"/>
        <end position="187"/>
    </location>
</feature>
<dbReference type="Gene3D" id="1.20.1250.20">
    <property type="entry name" value="MFS general substrate transporter like domains"/>
    <property type="match status" value="1"/>
</dbReference>
<dbReference type="RefSeq" id="WP_351956630.1">
    <property type="nucleotide sequence ID" value="NZ_JBEOZM010000004.1"/>
</dbReference>
<evidence type="ECO:0000256" key="4">
    <source>
        <dbReference type="ARBA" id="ARBA00022692"/>
    </source>
</evidence>
<evidence type="ECO:0000256" key="2">
    <source>
        <dbReference type="ARBA" id="ARBA00022448"/>
    </source>
</evidence>
<feature type="transmembrane region" description="Helical" evidence="7">
    <location>
        <begin position="251"/>
        <end position="273"/>
    </location>
</feature>
<feature type="domain" description="Major facilitator superfamily (MFS) profile" evidence="8">
    <location>
        <begin position="9"/>
        <end position="399"/>
    </location>
</feature>
<accession>A0ABV1TEJ8</accession>
<dbReference type="InterPro" id="IPR020846">
    <property type="entry name" value="MFS_dom"/>
</dbReference>
<keyword evidence="10" id="KW-1185">Reference proteome</keyword>
<feature type="transmembrane region" description="Helical" evidence="7">
    <location>
        <begin position="86"/>
        <end position="113"/>
    </location>
</feature>
<evidence type="ECO:0000313" key="9">
    <source>
        <dbReference type="EMBL" id="MER6267987.1"/>
    </source>
</evidence>
<organism evidence="9 10">
    <name type="scientific">Streptomyces sp. 900105755</name>
    <dbReference type="NCBI Taxonomy" id="3154389"/>
    <lineage>
        <taxon>Bacteria</taxon>
        <taxon>Bacillati</taxon>
        <taxon>Actinomycetota</taxon>
        <taxon>Actinomycetes</taxon>
        <taxon>Kitasatosporales</taxon>
        <taxon>Streptomycetaceae</taxon>
        <taxon>Streptomyces</taxon>
    </lineage>
</organism>
<dbReference type="EMBL" id="JBEOZM010000004">
    <property type="protein sequence ID" value="MER6267987.1"/>
    <property type="molecule type" value="Genomic_DNA"/>
</dbReference>
<comment type="caution">
    <text evidence="9">The sequence shown here is derived from an EMBL/GenBank/DDBJ whole genome shotgun (WGS) entry which is preliminary data.</text>
</comment>
<evidence type="ECO:0000313" key="10">
    <source>
        <dbReference type="Proteomes" id="UP001490365"/>
    </source>
</evidence>
<dbReference type="InterPro" id="IPR036259">
    <property type="entry name" value="MFS_trans_sf"/>
</dbReference>
<dbReference type="Pfam" id="PF05977">
    <property type="entry name" value="MFS_3"/>
    <property type="match status" value="1"/>
</dbReference>
<dbReference type="CDD" id="cd06173">
    <property type="entry name" value="MFS_MefA_like"/>
    <property type="match status" value="1"/>
</dbReference>
<gene>
    <name evidence="9" type="ORF">ABT211_11890</name>
</gene>